<evidence type="ECO:0000313" key="11">
    <source>
        <dbReference type="Proteomes" id="UP000461754"/>
    </source>
</evidence>
<dbReference type="GO" id="GO:0018104">
    <property type="term" value="P:peptidoglycan-protein cross-linking"/>
    <property type="evidence" value="ECO:0007669"/>
    <property type="project" value="TreeGrafter"/>
</dbReference>
<dbReference type="UniPathway" id="UPA00219"/>
<feature type="compositionally biased region" description="Low complexity" evidence="7">
    <location>
        <begin position="82"/>
        <end position="95"/>
    </location>
</feature>
<dbReference type="RefSeq" id="WP_154576392.1">
    <property type="nucleotide sequence ID" value="NZ_VUMO01000007.1"/>
</dbReference>
<dbReference type="GO" id="GO:0071555">
    <property type="term" value="P:cell wall organization"/>
    <property type="evidence" value="ECO:0007669"/>
    <property type="project" value="UniProtKB-UniRule"/>
</dbReference>
<dbReference type="PROSITE" id="PS52029">
    <property type="entry name" value="LD_TPASE"/>
    <property type="match status" value="1"/>
</dbReference>
<dbReference type="InterPro" id="IPR038063">
    <property type="entry name" value="Transpep_catalytic_dom"/>
</dbReference>
<dbReference type="SUPFAM" id="SSF141523">
    <property type="entry name" value="L,D-transpeptidase catalytic domain-like"/>
    <property type="match status" value="1"/>
</dbReference>
<feature type="region of interest" description="Disordered" evidence="7">
    <location>
        <begin position="64"/>
        <end position="105"/>
    </location>
</feature>
<dbReference type="PANTHER" id="PTHR30582">
    <property type="entry name" value="L,D-TRANSPEPTIDASE"/>
    <property type="match status" value="1"/>
</dbReference>
<dbReference type="AlphaFoldDB" id="A0A7X2NG56"/>
<dbReference type="EMBL" id="VUMO01000007">
    <property type="protein sequence ID" value="MSS20011.1"/>
    <property type="molecule type" value="Genomic_DNA"/>
</dbReference>
<evidence type="ECO:0000256" key="1">
    <source>
        <dbReference type="ARBA" id="ARBA00004752"/>
    </source>
</evidence>
<keyword evidence="5 6" id="KW-0961">Cell wall biogenesis/degradation</keyword>
<evidence type="ECO:0000256" key="7">
    <source>
        <dbReference type="SAM" id="MobiDB-lite"/>
    </source>
</evidence>
<dbReference type="Gene3D" id="2.40.440.10">
    <property type="entry name" value="L,D-transpeptidase catalytic domain-like"/>
    <property type="match status" value="1"/>
</dbReference>
<dbReference type="GO" id="GO:0071972">
    <property type="term" value="F:peptidoglycan L,D-transpeptidase activity"/>
    <property type="evidence" value="ECO:0007669"/>
    <property type="project" value="TreeGrafter"/>
</dbReference>
<organism evidence="10 11">
    <name type="scientific">Pseudoramibacter porci</name>
    <dbReference type="NCBI Taxonomy" id="2606631"/>
    <lineage>
        <taxon>Bacteria</taxon>
        <taxon>Bacillati</taxon>
        <taxon>Bacillota</taxon>
        <taxon>Clostridia</taxon>
        <taxon>Eubacteriales</taxon>
        <taxon>Eubacteriaceae</taxon>
        <taxon>Pseudoramibacter</taxon>
    </lineage>
</organism>
<feature type="active site" description="Proton donor/acceptor" evidence="6">
    <location>
        <position position="680"/>
    </location>
</feature>
<dbReference type="InterPro" id="IPR005490">
    <property type="entry name" value="LD_TPept_cat_dom"/>
</dbReference>
<dbReference type="GO" id="GO:0008360">
    <property type="term" value="P:regulation of cell shape"/>
    <property type="evidence" value="ECO:0007669"/>
    <property type="project" value="UniProtKB-UniRule"/>
</dbReference>
<keyword evidence="8" id="KW-0732">Signal</keyword>
<dbReference type="InterPro" id="IPR050979">
    <property type="entry name" value="LD-transpeptidase"/>
</dbReference>
<gene>
    <name evidence="10" type="ORF">FYJ52_06325</name>
</gene>
<feature type="chain" id="PRO_5031556865" evidence="8">
    <location>
        <begin position="30"/>
        <end position="731"/>
    </location>
</feature>
<evidence type="ECO:0000256" key="2">
    <source>
        <dbReference type="ARBA" id="ARBA00022679"/>
    </source>
</evidence>
<evidence type="ECO:0000256" key="8">
    <source>
        <dbReference type="SAM" id="SignalP"/>
    </source>
</evidence>
<comment type="caution">
    <text evidence="10">The sequence shown here is derived from an EMBL/GenBank/DDBJ whole genome shotgun (WGS) entry which is preliminary data.</text>
</comment>
<dbReference type="CDD" id="cd16913">
    <property type="entry name" value="YkuD_like"/>
    <property type="match status" value="1"/>
</dbReference>
<keyword evidence="3 6" id="KW-0133">Cell shape</keyword>
<dbReference type="PANTHER" id="PTHR30582:SF2">
    <property type="entry name" value="L,D-TRANSPEPTIDASE YCIB-RELATED"/>
    <property type="match status" value="1"/>
</dbReference>
<name>A0A7X2NG56_9FIRM</name>
<evidence type="ECO:0000256" key="5">
    <source>
        <dbReference type="ARBA" id="ARBA00023316"/>
    </source>
</evidence>
<dbReference type="GO" id="GO:0005576">
    <property type="term" value="C:extracellular region"/>
    <property type="evidence" value="ECO:0007669"/>
    <property type="project" value="TreeGrafter"/>
</dbReference>
<dbReference type="PROSITE" id="PS50231">
    <property type="entry name" value="RICIN_B_LECTIN"/>
    <property type="match status" value="3"/>
</dbReference>
<dbReference type="Pfam" id="PF14200">
    <property type="entry name" value="RicinB_lectin_2"/>
    <property type="match status" value="4"/>
</dbReference>
<feature type="signal peptide" evidence="8">
    <location>
        <begin position="1"/>
        <end position="29"/>
    </location>
</feature>
<evidence type="ECO:0000256" key="4">
    <source>
        <dbReference type="ARBA" id="ARBA00022984"/>
    </source>
</evidence>
<dbReference type="Proteomes" id="UP000461754">
    <property type="component" value="Unassembled WGS sequence"/>
</dbReference>
<dbReference type="CDD" id="cd00161">
    <property type="entry name" value="beta-trefoil_Ricin-like"/>
    <property type="match status" value="3"/>
</dbReference>
<evidence type="ECO:0000256" key="6">
    <source>
        <dbReference type="PROSITE-ProRule" id="PRU01373"/>
    </source>
</evidence>
<accession>A0A7X2NG56</accession>
<keyword evidence="4 6" id="KW-0573">Peptidoglycan synthesis</keyword>
<dbReference type="SUPFAM" id="SSF50370">
    <property type="entry name" value="Ricin B-like lectins"/>
    <property type="match status" value="3"/>
</dbReference>
<reference evidence="10 11" key="1">
    <citation type="submission" date="2019-08" db="EMBL/GenBank/DDBJ databases">
        <title>In-depth cultivation of the pig gut microbiome towards novel bacterial diversity and tailored functional studies.</title>
        <authorList>
            <person name="Wylensek D."/>
            <person name="Hitch T.C.A."/>
            <person name="Clavel T."/>
        </authorList>
    </citation>
    <scope>NUCLEOTIDE SEQUENCE [LARGE SCALE GENOMIC DNA]</scope>
    <source>
        <strain evidence="10 11">RF-744-FAT-4</strain>
    </source>
</reference>
<feature type="active site" description="Nucleophile" evidence="6">
    <location>
        <position position="706"/>
    </location>
</feature>
<dbReference type="InterPro" id="IPR035992">
    <property type="entry name" value="Ricin_B-like_lectins"/>
</dbReference>
<keyword evidence="2" id="KW-0808">Transferase</keyword>
<dbReference type="GO" id="GO:0016740">
    <property type="term" value="F:transferase activity"/>
    <property type="evidence" value="ECO:0007669"/>
    <property type="project" value="UniProtKB-KW"/>
</dbReference>
<evidence type="ECO:0000256" key="3">
    <source>
        <dbReference type="ARBA" id="ARBA00022960"/>
    </source>
</evidence>
<feature type="domain" description="L,D-TPase catalytic" evidence="9">
    <location>
        <begin position="608"/>
        <end position="730"/>
    </location>
</feature>
<evidence type="ECO:0000259" key="9">
    <source>
        <dbReference type="PROSITE" id="PS52029"/>
    </source>
</evidence>
<dbReference type="Pfam" id="PF03734">
    <property type="entry name" value="YkuD"/>
    <property type="match status" value="1"/>
</dbReference>
<proteinExistence type="predicted"/>
<keyword evidence="11" id="KW-1185">Reference proteome</keyword>
<comment type="pathway">
    <text evidence="1 6">Cell wall biogenesis; peptidoglycan biosynthesis.</text>
</comment>
<protein>
    <submittedName>
        <fullName evidence="10">L,D-transpeptidase family protein</fullName>
    </submittedName>
</protein>
<sequence>MKLRQWKWLFAVCLMAGAVFLMKPQSVFAADVNKAAVNAQTPARVAAETVQTPNVATTDQASAATVGQEKENVAQQPSKVGSELSAEPALSSSQSVKKTQAADVEKNVKADSNAAGNAIQHAQPVAPKYVKTVENGTYVIASNQNGFKVVDVSGGSTQSKANIQLYEANGTDAQKFDVKWVATDDEDGGYYLIVNRKSGKVIDICGGADTNGTNIWQYDGNDTDAQKWEILPTGDGAYYILSKKNGKAIDVQYGSMKNGTNIWLYSPNGTKAQKFNFLKAADSIEIKDGVYTIISKLDDQKALDISGGSMNSGANLQLYSQNGTDAQKFIITKTGSAYRITSLNSGMTLDIAGGLKQSGTNVRQYFNNNTAAQRWFLRNTGDGTCYFVAGNNSANVLDVSGGQTANGTNLWVYAANGTNAQKFYLKAVVYNPITGEFVFQNTNNRSAVLDIQGGSRKMQANLELYSSNGTCAQKFTIVNLGNGFVKIRNEKSRHMLDAAGGGTTNGTNVQQYRDNGTMAQRWIVHQNADGSYTFINANSSLVLDAAGGRTGNGTNIQLYSFNHSKAQKFVLVKTSGTDYAAMDYGTQVYIHLDAMDRKAQGYTSSTGYAILVDCSRHLVSIYTGYQNHWTRIQRYSCGDGKASTPTKKGVFTVGSKQRYFGSSSYRCWYATQFSGNYLFHSVLYYPANTPSRVKDGTLGRGVSHGCVRLALNHAKWIYDNIPRNTRVVVYS</sequence>
<evidence type="ECO:0000313" key="10">
    <source>
        <dbReference type="EMBL" id="MSS20011.1"/>
    </source>
</evidence>
<dbReference type="InterPro" id="IPR000772">
    <property type="entry name" value="Ricin_B_lectin"/>
</dbReference>
<dbReference type="SMART" id="SM00458">
    <property type="entry name" value="RICIN"/>
    <property type="match status" value="3"/>
</dbReference>
<dbReference type="Gene3D" id="2.80.10.50">
    <property type="match status" value="8"/>
</dbReference>